<dbReference type="SMART" id="SM00387">
    <property type="entry name" value="HATPase_c"/>
    <property type="match status" value="1"/>
</dbReference>
<comment type="caution">
    <text evidence="8">The sequence shown here is derived from an EMBL/GenBank/DDBJ whole genome shotgun (WGS) entry which is preliminary data.</text>
</comment>
<dbReference type="PANTHER" id="PTHR45453:SF1">
    <property type="entry name" value="PHOSPHATE REGULON SENSOR PROTEIN PHOR"/>
    <property type="match status" value="1"/>
</dbReference>
<dbReference type="EMBL" id="PFPO01000052">
    <property type="protein sequence ID" value="PIZ98993.1"/>
    <property type="molecule type" value="Genomic_DNA"/>
</dbReference>
<evidence type="ECO:0000256" key="6">
    <source>
        <dbReference type="ARBA" id="ARBA00023012"/>
    </source>
</evidence>
<evidence type="ECO:0000256" key="5">
    <source>
        <dbReference type="ARBA" id="ARBA00022777"/>
    </source>
</evidence>
<dbReference type="Pfam" id="PF02518">
    <property type="entry name" value="HATPase_c"/>
    <property type="match status" value="1"/>
</dbReference>
<sequence length="339" mass="38248">MQRQISIFIFQALLHDDSKVEFIPESPSLLSDSQQSKLIMIQSLPTASAQQLEDICVQSISNQKRHEFDLTCIIDEDTFSYHVLIQPETIESARVVFCDFTEQQRGQDTWLKMIGLAAHDIRGPFHPLLGYVSCYLEEFSGWENKSIDDKLALLEDIKKTIPFFHTAINNQLLLSTTLMSWAASYIREDQKLIFDLNEVIIKNIDAAKLKNRNSKIVFLYDQKINVNIFGYQEVIELTLSNLINNCLKYTQEGSITVVVTDDNEKVTISVSDTGVGMSQEEVNKLFSLHPNQKTGIGGEKSNGLGLYLCQHILSQVGYKISVTSILGKGSTFTIIVPKN</sequence>
<dbReference type="GO" id="GO:0005886">
    <property type="term" value="C:plasma membrane"/>
    <property type="evidence" value="ECO:0007669"/>
    <property type="project" value="TreeGrafter"/>
</dbReference>
<organism evidence="8 9">
    <name type="scientific">Candidatus Komeilibacteria bacterium CG_4_10_14_0_2_um_filter_37_10</name>
    <dbReference type="NCBI Taxonomy" id="1974470"/>
    <lineage>
        <taxon>Bacteria</taxon>
        <taxon>Candidatus Komeiliibacteriota</taxon>
    </lineage>
</organism>
<protein>
    <recommendedName>
        <fullName evidence="2">histidine kinase</fullName>
        <ecNumber evidence="2">2.7.13.3</ecNumber>
    </recommendedName>
</protein>
<evidence type="ECO:0000256" key="3">
    <source>
        <dbReference type="ARBA" id="ARBA00022553"/>
    </source>
</evidence>
<evidence type="ECO:0000313" key="8">
    <source>
        <dbReference type="EMBL" id="PIZ98993.1"/>
    </source>
</evidence>
<evidence type="ECO:0000256" key="1">
    <source>
        <dbReference type="ARBA" id="ARBA00000085"/>
    </source>
</evidence>
<proteinExistence type="predicted"/>
<evidence type="ECO:0000259" key="7">
    <source>
        <dbReference type="PROSITE" id="PS50109"/>
    </source>
</evidence>
<dbReference type="SUPFAM" id="SSF55874">
    <property type="entry name" value="ATPase domain of HSP90 chaperone/DNA topoisomerase II/histidine kinase"/>
    <property type="match status" value="1"/>
</dbReference>
<dbReference type="InterPro" id="IPR005467">
    <property type="entry name" value="His_kinase_dom"/>
</dbReference>
<dbReference type="Proteomes" id="UP000230405">
    <property type="component" value="Unassembled WGS sequence"/>
</dbReference>
<dbReference type="EC" id="2.7.13.3" evidence="2"/>
<dbReference type="PROSITE" id="PS50109">
    <property type="entry name" value="HIS_KIN"/>
    <property type="match status" value="1"/>
</dbReference>
<dbReference type="PRINTS" id="PR00344">
    <property type="entry name" value="BCTRLSENSOR"/>
</dbReference>
<keyword evidence="3" id="KW-0597">Phosphoprotein</keyword>
<dbReference type="GO" id="GO:0016036">
    <property type="term" value="P:cellular response to phosphate starvation"/>
    <property type="evidence" value="ECO:0007669"/>
    <property type="project" value="TreeGrafter"/>
</dbReference>
<dbReference type="InterPro" id="IPR036890">
    <property type="entry name" value="HATPase_C_sf"/>
</dbReference>
<evidence type="ECO:0000256" key="4">
    <source>
        <dbReference type="ARBA" id="ARBA00022679"/>
    </source>
</evidence>
<dbReference type="GO" id="GO:0000155">
    <property type="term" value="F:phosphorelay sensor kinase activity"/>
    <property type="evidence" value="ECO:0007669"/>
    <property type="project" value="TreeGrafter"/>
</dbReference>
<dbReference type="InterPro" id="IPR003594">
    <property type="entry name" value="HATPase_dom"/>
</dbReference>
<feature type="domain" description="Histidine kinase" evidence="7">
    <location>
        <begin position="116"/>
        <end position="339"/>
    </location>
</feature>
<keyword evidence="6" id="KW-0902">Two-component regulatory system</keyword>
<dbReference type="GO" id="GO:0004721">
    <property type="term" value="F:phosphoprotein phosphatase activity"/>
    <property type="evidence" value="ECO:0007669"/>
    <property type="project" value="TreeGrafter"/>
</dbReference>
<dbReference type="InterPro" id="IPR050351">
    <property type="entry name" value="BphY/WalK/GraS-like"/>
</dbReference>
<name>A0A2M7VEN0_9BACT</name>
<dbReference type="PANTHER" id="PTHR45453">
    <property type="entry name" value="PHOSPHATE REGULON SENSOR PROTEIN PHOR"/>
    <property type="match status" value="1"/>
</dbReference>
<comment type="catalytic activity">
    <reaction evidence="1">
        <text>ATP + protein L-histidine = ADP + protein N-phospho-L-histidine.</text>
        <dbReference type="EC" id="2.7.13.3"/>
    </reaction>
</comment>
<dbReference type="InterPro" id="IPR004358">
    <property type="entry name" value="Sig_transdc_His_kin-like_C"/>
</dbReference>
<keyword evidence="5" id="KW-0418">Kinase</keyword>
<gene>
    <name evidence="8" type="ORF">COX77_02845</name>
</gene>
<dbReference type="Gene3D" id="3.30.565.10">
    <property type="entry name" value="Histidine kinase-like ATPase, C-terminal domain"/>
    <property type="match status" value="1"/>
</dbReference>
<keyword evidence="4" id="KW-0808">Transferase</keyword>
<dbReference type="AlphaFoldDB" id="A0A2M7VEN0"/>
<accession>A0A2M7VEN0</accession>
<evidence type="ECO:0000256" key="2">
    <source>
        <dbReference type="ARBA" id="ARBA00012438"/>
    </source>
</evidence>
<reference evidence="9" key="1">
    <citation type="submission" date="2017-09" db="EMBL/GenBank/DDBJ databases">
        <title>Depth-based differentiation of microbial function through sediment-hosted aquifers and enrichment of novel symbionts in the deep terrestrial subsurface.</title>
        <authorList>
            <person name="Probst A.J."/>
            <person name="Ladd B."/>
            <person name="Jarett J.K."/>
            <person name="Geller-Mcgrath D.E."/>
            <person name="Sieber C.M.K."/>
            <person name="Emerson J.B."/>
            <person name="Anantharaman K."/>
            <person name="Thomas B.C."/>
            <person name="Malmstrom R."/>
            <person name="Stieglmeier M."/>
            <person name="Klingl A."/>
            <person name="Woyke T."/>
            <person name="Ryan C.M."/>
            <person name="Banfield J.F."/>
        </authorList>
    </citation>
    <scope>NUCLEOTIDE SEQUENCE [LARGE SCALE GENOMIC DNA]</scope>
</reference>
<evidence type="ECO:0000313" key="9">
    <source>
        <dbReference type="Proteomes" id="UP000230405"/>
    </source>
</evidence>